<dbReference type="AlphaFoldDB" id="A0AAV2HM03"/>
<evidence type="ECO:0000259" key="2">
    <source>
        <dbReference type="Pfam" id="PF02221"/>
    </source>
</evidence>
<dbReference type="InterPro" id="IPR014756">
    <property type="entry name" value="Ig_E-set"/>
</dbReference>
<proteinExistence type="predicted"/>
<gene>
    <name evidence="3" type="ORF">GSLYS_00007281001</name>
</gene>
<comment type="caution">
    <text evidence="3">The sequence shown here is derived from an EMBL/GenBank/DDBJ whole genome shotgun (WGS) entry which is preliminary data.</text>
</comment>
<evidence type="ECO:0000313" key="4">
    <source>
        <dbReference type="Proteomes" id="UP001497497"/>
    </source>
</evidence>
<reference evidence="3 4" key="1">
    <citation type="submission" date="2024-04" db="EMBL/GenBank/DDBJ databases">
        <authorList>
            <consortium name="Genoscope - CEA"/>
            <person name="William W."/>
        </authorList>
    </citation>
    <scope>NUCLEOTIDE SEQUENCE [LARGE SCALE GENOMIC DNA]</scope>
</reference>
<feature type="domain" description="MD-2-related lipid-recognition" evidence="2">
    <location>
        <begin position="40"/>
        <end position="163"/>
    </location>
</feature>
<feature type="chain" id="PRO_5043606820" description="MD-2-related lipid-recognition domain-containing protein" evidence="1">
    <location>
        <begin position="23"/>
        <end position="174"/>
    </location>
</feature>
<evidence type="ECO:0000313" key="3">
    <source>
        <dbReference type="EMBL" id="CAL1533263.1"/>
    </source>
</evidence>
<evidence type="ECO:0000256" key="1">
    <source>
        <dbReference type="SAM" id="SignalP"/>
    </source>
</evidence>
<accession>A0AAV2HM03</accession>
<feature type="signal peptide" evidence="1">
    <location>
        <begin position="1"/>
        <end position="22"/>
    </location>
</feature>
<dbReference type="Pfam" id="PF02221">
    <property type="entry name" value="E1_DerP2_DerF2"/>
    <property type="match status" value="1"/>
</dbReference>
<keyword evidence="4" id="KW-1185">Reference proteome</keyword>
<dbReference type="Proteomes" id="UP001497497">
    <property type="component" value="Unassembled WGS sequence"/>
</dbReference>
<protein>
    <recommendedName>
        <fullName evidence="2">MD-2-related lipid-recognition domain-containing protein</fullName>
    </recommendedName>
</protein>
<dbReference type="InterPro" id="IPR003172">
    <property type="entry name" value="ML_dom"/>
</dbReference>
<dbReference type="Gene3D" id="2.60.40.770">
    <property type="match status" value="1"/>
</dbReference>
<keyword evidence="1" id="KW-0732">Signal</keyword>
<dbReference type="SUPFAM" id="SSF81296">
    <property type="entry name" value="E set domains"/>
    <property type="match status" value="1"/>
</dbReference>
<dbReference type="EMBL" id="CAXITT010000139">
    <property type="protein sequence ID" value="CAL1533263.1"/>
    <property type="molecule type" value="Genomic_DNA"/>
</dbReference>
<sequence>MVEKIILPLFLLLTVIYLQCMAHKGNIVDMSMDNADNNTGVAVNCGKVDILLSWTPKELSPSGEVKIKLSYIVPFSIDGGFFNASLYFHGDDSPFLGYADNFDCDTMKQYGIQCPIKKGLRFTFTKAISNLHVLTSYPGYYDAIVQVWNSQNDEMFCVNLTLKVLEVYNGPDGY</sequence>
<organism evidence="3 4">
    <name type="scientific">Lymnaea stagnalis</name>
    <name type="common">Great pond snail</name>
    <name type="synonym">Helix stagnalis</name>
    <dbReference type="NCBI Taxonomy" id="6523"/>
    <lineage>
        <taxon>Eukaryota</taxon>
        <taxon>Metazoa</taxon>
        <taxon>Spiralia</taxon>
        <taxon>Lophotrochozoa</taxon>
        <taxon>Mollusca</taxon>
        <taxon>Gastropoda</taxon>
        <taxon>Heterobranchia</taxon>
        <taxon>Euthyneura</taxon>
        <taxon>Panpulmonata</taxon>
        <taxon>Hygrophila</taxon>
        <taxon>Lymnaeoidea</taxon>
        <taxon>Lymnaeidae</taxon>
        <taxon>Lymnaea</taxon>
    </lineage>
</organism>
<name>A0AAV2HM03_LYMST</name>